<evidence type="ECO:0000313" key="3">
    <source>
        <dbReference type="Proteomes" id="UP000663870"/>
    </source>
</evidence>
<dbReference type="Proteomes" id="UP000663870">
    <property type="component" value="Unassembled WGS sequence"/>
</dbReference>
<gene>
    <name evidence="2" type="ORF">JXQ802_LOCUS45103</name>
    <name evidence="1" type="ORF">PYM288_LOCUS29609</name>
</gene>
<dbReference type="EMBL" id="CAJNOH010002472">
    <property type="protein sequence ID" value="CAF1295156.1"/>
    <property type="molecule type" value="Genomic_DNA"/>
</dbReference>
<name>A0A815YES8_9BILA</name>
<evidence type="ECO:0000313" key="2">
    <source>
        <dbReference type="EMBL" id="CAF1569868.1"/>
    </source>
</evidence>
<organism evidence="2 3">
    <name type="scientific">Rotaria sordida</name>
    <dbReference type="NCBI Taxonomy" id="392033"/>
    <lineage>
        <taxon>Eukaryota</taxon>
        <taxon>Metazoa</taxon>
        <taxon>Spiralia</taxon>
        <taxon>Gnathifera</taxon>
        <taxon>Rotifera</taxon>
        <taxon>Eurotatoria</taxon>
        <taxon>Bdelloidea</taxon>
        <taxon>Philodinida</taxon>
        <taxon>Philodinidae</taxon>
        <taxon>Rotaria</taxon>
    </lineage>
</organism>
<accession>A0A815YES8</accession>
<evidence type="ECO:0000313" key="1">
    <source>
        <dbReference type="EMBL" id="CAF1295156.1"/>
    </source>
</evidence>
<sequence length="74" mass="8478">MRDYLQIVCALINAYRAPAISSFSNDDRIAAKMLAYLHEPNLLRTCLNDEVLYWSNNDASKLVGFPMLTIDQIR</sequence>
<proteinExistence type="predicted"/>
<dbReference type="EMBL" id="CAJNOL010003652">
    <property type="protein sequence ID" value="CAF1569868.1"/>
    <property type="molecule type" value="Genomic_DNA"/>
</dbReference>
<protein>
    <submittedName>
        <fullName evidence="2">Uncharacterized protein</fullName>
    </submittedName>
</protein>
<keyword evidence="3" id="KW-1185">Reference proteome</keyword>
<comment type="caution">
    <text evidence="2">The sequence shown here is derived from an EMBL/GenBank/DDBJ whole genome shotgun (WGS) entry which is preliminary data.</text>
</comment>
<dbReference type="Proteomes" id="UP000663854">
    <property type="component" value="Unassembled WGS sequence"/>
</dbReference>
<reference evidence="2" key="1">
    <citation type="submission" date="2021-02" db="EMBL/GenBank/DDBJ databases">
        <authorList>
            <person name="Nowell W R."/>
        </authorList>
    </citation>
    <scope>NUCLEOTIDE SEQUENCE</scope>
</reference>
<dbReference type="AlphaFoldDB" id="A0A815YES8"/>